<feature type="non-terminal residue" evidence="1">
    <location>
        <position position="1"/>
    </location>
</feature>
<keyword evidence="2" id="KW-1185">Reference proteome</keyword>
<protein>
    <submittedName>
        <fullName evidence="1">Uncharacterized protein</fullName>
    </submittedName>
</protein>
<dbReference type="OrthoDB" id="3269456at2759"/>
<gene>
    <name evidence="1" type="ORF">OE88DRAFT_1629629</name>
</gene>
<evidence type="ECO:0000313" key="1">
    <source>
        <dbReference type="EMBL" id="TFK51593.1"/>
    </source>
</evidence>
<proteinExistence type="predicted"/>
<dbReference type="AlphaFoldDB" id="A0A5C3N316"/>
<dbReference type="Proteomes" id="UP000305948">
    <property type="component" value="Unassembled WGS sequence"/>
</dbReference>
<accession>A0A5C3N316</accession>
<sequence>EDGSYEEFNLRAVGMLCAKDLPPQLEPINFKHAYKKQFLTQSVKISGLSSEPFQRILQGIAVIHQHMSRSFKDGTMQDWTPSEFQGHPTIDVASRYFTPTRDLGILLRVPFDSRVDPKKILTRLVDDKWVHTPDNVVEYCQVIRNEDGKLKYVNCDPAVFRIGDIVEADIGFIVIPIASNQVRLSLMLRSLSLLDTTYSDVSILIMYELISILTSTECIHPAPSYAGRQTASPNQTHQSCGR</sequence>
<organism evidence="1 2">
    <name type="scientific">Heliocybe sulcata</name>
    <dbReference type="NCBI Taxonomy" id="5364"/>
    <lineage>
        <taxon>Eukaryota</taxon>
        <taxon>Fungi</taxon>
        <taxon>Dikarya</taxon>
        <taxon>Basidiomycota</taxon>
        <taxon>Agaricomycotina</taxon>
        <taxon>Agaricomycetes</taxon>
        <taxon>Gloeophyllales</taxon>
        <taxon>Gloeophyllaceae</taxon>
        <taxon>Heliocybe</taxon>
    </lineage>
</organism>
<dbReference type="EMBL" id="ML213511">
    <property type="protein sequence ID" value="TFK51593.1"/>
    <property type="molecule type" value="Genomic_DNA"/>
</dbReference>
<name>A0A5C3N316_9AGAM</name>
<reference evidence="1 2" key="1">
    <citation type="journal article" date="2019" name="Nat. Ecol. Evol.">
        <title>Megaphylogeny resolves global patterns of mushroom evolution.</title>
        <authorList>
            <person name="Varga T."/>
            <person name="Krizsan K."/>
            <person name="Foldi C."/>
            <person name="Dima B."/>
            <person name="Sanchez-Garcia M."/>
            <person name="Sanchez-Ramirez S."/>
            <person name="Szollosi G.J."/>
            <person name="Szarkandi J.G."/>
            <person name="Papp V."/>
            <person name="Albert L."/>
            <person name="Andreopoulos W."/>
            <person name="Angelini C."/>
            <person name="Antonin V."/>
            <person name="Barry K.W."/>
            <person name="Bougher N.L."/>
            <person name="Buchanan P."/>
            <person name="Buyck B."/>
            <person name="Bense V."/>
            <person name="Catcheside P."/>
            <person name="Chovatia M."/>
            <person name="Cooper J."/>
            <person name="Damon W."/>
            <person name="Desjardin D."/>
            <person name="Finy P."/>
            <person name="Geml J."/>
            <person name="Haridas S."/>
            <person name="Hughes K."/>
            <person name="Justo A."/>
            <person name="Karasinski D."/>
            <person name="Kautmanova I."/>
            <person name="Kiss B."/>
            <person name="Kocsube S."/>
            <person name="Kotiranta H."/>
            <person name="LaButti K.M."/>
            <person name="Lechner B.E."/>
            <person name="Liimatainen K."/>
            <person name="Lipzen A."/>
            <person name="Lukacs Z."/>
            <person name="Mihaltcheva S."/>
            <person name="Morgado L.N."/>
            <person name="Niskanen T."/>
            <person name="Noordeloos M.E."/>
            <person name="Ohm R.A."/>
            <person name="Ortiz-Santana B."/>
            <person name="Ovrebo C."/>
            <person name="Racz N."/>
            <person name="Riley R."/>
            <person name="Savchenko A."/>
            <person name="Shiryaev A."/>
            <person name="Soop K."/>
            <person name="Spirin V."/>
            <person name="Szebenyi C."/>
            <person name="Tomsovsky M."/>
            <person name="Tulloss R.E."/>
            <person name="Uehling J."/>
            <person name="Grigoriev I.V."/>
            <person name="Vagvolgyi C."/>
            <person name="Papp T."/>
            <person name="Martin F.M."/>
            <person name="Miettinen O."/>
            <person name="Hibbett D.S."/>
            <person name="Nagy L.G."/>
        </authorList>
    </citation>
    <scope>NUCLEOTIDE SEQUENCE [LARGE SCALE GENOMIC DNA]</scope>
    <source>
        <strain evidence="1 2">OMC1185</strain>
    </source>
</reference>
<evidence type="ECO:0000313" key="2">
    <source>
        <dbReference type="Proteomes" id="UP000305948"/>
    </source>
</evidence>